<dbReference type="Pfam" id="PF13585">
    <property type="entry name" value="CHU_C"/>
    <property type="match status" value="1"/>
</dbReference>
<evidence type="ECO:0000313" key="1">
    <source>
        <dbReference type="EMBL" id="TXD86209.1"/>
    </source>
</evidence>
<comment type="caution">
    <text evidence="1">The sequence shown here is derived from an EMBL/GenBank/DDBJ whole genome shotgun (WGS) entry which is preliminary data.</text>
</comment>
<feature type="non-terminal residue" evidence="1">
    <location>
        <position position="1"/>
    </location>
</feature>
<dbReference type="Proteomes" id="UP000321578">
    <property type="component" value="Unassembled WGS sequence"/>
</dbReference>
<name>A0A5C6Z979_9FLAO</name>
<keyword evidence="2" id="KW-1185">Reference proteome</keyword>
<accession>A0A5C6Z979</accession>
<gene>
    <name evidence="1" type="ORF">ESY86_20515</name>
</gene>
<evidence type="ECO:0000313" key="2">
    <source>
        <dbReference type="Proteomes" id="UP000321578"/>
    </source>
</evidence>
<proteinExistence type="predicted"/>
<sequence length="669" mass="70300">TGSFEIRVDLPPVAVLPAPLQLCDDGVADGVTVFDLSVRDSEITGGQGSWAVTYHETLADAQAGQGAVDAQAYTNTAVGGNQANPQTLYAVVTDTDTGCRDITTLTIRVLPNPTPTTELPGLVLCDDTAPGDMAESFDLTENEVLLLNGEDGVTATYHETLQEAESGTAAIADPGGYENSATPQTIYVRVTNDITGCHSTVDFTVRVDPLPKAVALEDFILCELDSDGIGQFDLGSKDGEVLDGQDPAAFTVSYHASQADADALSGSLLSPYTNIANPQRIYVAITNSATGCSVSTPSFEIEVQEGARANPDLGDILYEVCDDGIETDGDPSNDSAQFDLASQDGGILDGQDPMNYSVSYYVSEAAAELGEDPLPLLYENLGNPQVVWARVDNDTPRADGGDSSICHAVAALTLRVNPLPVVALEEYYTLCVGTNGSEVLDAPVLDTGLSAPQYTFVWTLDGAEIAGAGQGSHTATQSGSYGVTVTDVSSSAVTACGSTASAEVVESGPPAITASVTSGAFADLHTVSAETEGIGDYEYSLDGGPWQASGIFDGVSPGAHEVRARDRNGCGLATAAVMVVDYPSFFTPNGDGYNDTWNIVGIDGLQNAKIYIFDRYGKLLKQISPSGRGWDGTYNGGQVPTSDYWFVVEYQEQQAQTTREFKAHFTLKR</sequence>
<protein>
    <submittedName>
        <fullName evidence="1">T9SS type B sorting domain-containing protein</fullName>
    </submittedName>
</protein>
<dbReference type="AlphaFoldDB" id="A0A5C6Z979"/>
<dbReference type="RefSeq" id="WP_147088567.1">
    <property type="nucleotide sequence ID" value="NZ_VORM01000078.1"/>
</dbReference>
<dbReference type="EMBL" id="VORO01000082">
    <property type="protein sequence ID" value="TXD86209.1"/>
    <property type="molecule type" value="Genomic_DNA"/>
</dbReference>
<organism evidence="1 2">
    <name type="scientific">Subsaximicrobium wynnwilliamsii</name>
    <dbReference type="NCBI Taxonomy" id="291179"/>
    <lineage>
        <taxon>Bacteria</taxon>
        <taxon>Pseudomonadati</taxon>
        <taxon>Bacteroidota</taxon>
        <taxon>Flavobacteriia</taxon>
        <taxon>Flavobacteriales</taxon>
        <taxon>Flavobacteriaceae</taxon>
        <taxon>Subsaximicrobium</taxon>
    </lineage>
</organism>
<dbReference type="NCBIfam" id="TIGR04131">
    <property type="entry name" value="Bac_Flav_CTERM"/>
    <property type="match status" value="1"/>
</dbReference>
<reference evidence="1 2" key="1">
    <citation type="submission" date="2019-08" db="EMBL/GenBank/DDBJ databases">
        <title>Genomes of Subsaximicrobium wynnwilliamsii strains.</title>
        <authorList>
            <person name="Bowman J.P."/>
        </authorList>
    </citation>
    <scope>NUCLEOTIDE SEQUENCE [LARGE SCALE GENOMIC DNA]</scope>
    <source>
        <strain evidence="1 2">2-80-2</strain>
    </source>
</reference>
<dbReference type="InterPro" id="IPR026341">
    <property type="entry name" value="T9SS_type_B"/>
</dbReference>